<organism evidence="1">
    <name type="scientific">Rhizophora mucronata</name>
    <name type="common">Asiatic mangrove</name>
    <dbReference type="NCBI Taxonomy" id="61149"/>
    <lineage>
        <taxon>Eukaryota</taxon>
        <taxon>Viridiplantae</taxon>
        <taxon>Streptophyta</taxon>
        <taxon>Embryophyta</taxon>
        <taxon>Tracheophyta</taxon>
        <taxon>Spermatophyta</taxon>
        <taxon>Magnoliopsida</taxon>
        <taxon>eudicotyledons</taxon>
        <taxon>Gunneridae</taxon>
        <taxon>Pentapetalae</taxon>
        <taxon>rosids</taxon>
        <taxon>fabids</taxon>
        <taxon>Malpighiales</taxon>
        <taxon>Rhizophoraceae</taxon>
        <taxon>Rhizophora</taxon>
    </lineage>
</organism>
<accession>A0A2P2JGS2</accession>
<proteinExistence type="predicted"/>
<protein>
    <submittedName>
        <fullName evidence="1">Uncharacterized protein</fullName>
    </submittedName>
</protein>
<reference evidence="1" key="1">
    <citation type="submission" date="2018-02" db="EMBL/GenBank/DDBJ databases">
        <title>Rhizophora mucronata_Transcriptome.</title>
        <authorList>
            <person name="Meera S.P."/>
            <person name="Sreeshan A."/>
            <person name="Augustine A."/>
        </authorList>
    </citation>
    <scope>NUCLEOTIDE SEQUENCE</scope>
    <source>
        <tissue evidence="1">Leaf</tissue>
    </source>
</reference>
<evidence type="ECO:0000313" key="1">
    <source>
        <dbReference type="EMBL" id="MBW92678.1"/>
    </source>
</evidence>
<dbReference type="AlphaFoldDB" id="A0A2P2JGS2"/>
<name>A0A2P2JGS2_RHIMU</name>
<sequence>MGPISRRAHTLITRKHCLYYSHWTSFYIQKPVWFMGKSHPKKKMDKITLEKTE</sequence>
<dbReference type="EMBL" id="GGEC01012195">
    <property type="protein sequence ID" value="MBW92678.1"/>
    <property type="molecule type" value="Transcribed_RNA"/>
</dbReference>